<feature type="region of interest" description="Disordered" evidence="1">
    <location>
        <begin position="96"/>
        <end position="115"/>
    </location>
</feature>
<feature type="transmembrane region" description="Helical" evidence="2">
    <location>
        <begin position="60"/>
        <end position="80"/>
    </location>
</feature>
<dbReference type="AlphaFoldDB" id="A0AAD6I075"/>
<proteinExistence type="predicted"/>
<comment type="caution">
    <text evidence="3">The sequence shown here is derived from an EMBL/GenBank/DDBJ whole genome shotgun (WGS) entry which is preliminary data.</text>
</comment>
<feature type="compositionally biased region" description="Basic and acidic residues" evidence="1">
    <location>
        <begin position="96"/>
        <end position="107"/>
    </location>
</feature>
<reference evidence="3" key="2">
    <citation type="submission" date="2023-01" db="EMBL/GenBank/DDBJ databases">
        <authorList>
            <person name="Petersen C."/>
        </authorList>
    </citation>
    <scope>NUCLEOTIDE SEQUENCE</scope>
    <source>
        <strain evidence="3">IBT 15450</strain>
    </source>
</reference>
<keyword evidence="2" id="KW-0812">Transmembrane</keyword>
<dbReference type="EMBL" id="JAQJZL010000016">
    <property type="protein sequence ID" value="KAJ6023360.1"/>
    <property type="molecule type" value="Genomic_DNA"/>
</dbReference>
<reference evidence="3" key="1">
    <citation type="journal article" date="2023" name="IMA Fungus">
        <title>Comparative genomic study of the Penicillium genus elucidates a diverse pangenome and 15 lateral gene transfer events.</title>
        <authorList>
            <person name="Petersen C."/>
            <person name="Sorensen T."/>
            <person name="Nielsen M.R."/>
            <person name="Sondergaard T.E."/>
            <person name="Sorensen J.L."/>
            <person name="Fitzpatrick D.A."/>
            <person name="Frisvad J.C."/>
            <person name="Nielsen K.L."/>
        </authorList>
    </citation>
    <scope>NUCLEOTIDE SEQUENCE</scope>
    <source>
        <strain evidence="3">IBT 15450</strain>
    </source>
</reference>
<keyword evidence="2" id="KW-0472">Membrane</keyword>
<evidence type="ECO:0000313" key="3">
    <source>
        <dbReference type="EMBL" id="KAJ6023360.1"/>
    </source>
</evidence>
<name>A0AAD6I075_PENCN</name>
<keyword evidence="2" id="KW-1133">Transmembrane helix</keyword>
<feature type="transmembrane region" description="Helical" evidence="2">
    <location>
        <begin position="29"/>
        <end position="48"/>
    </location>
</feature>
<evidence type="ECO:0000256" key="2">
    <source>
        <dbReference type="SAM" id="Phobius"/>
    </source>
</evidence>
<dbReference type="Proteomes" id="UP001219568">
    <property type="component" value="Unassembled WGS sequence"/>
</dbReference>
<gene>
    <name evidence="3" type="ORF">N7460_013755</name>
</gene>
<protein>
    <submittedName>
        <fullName evidence="3">Uncharacterized protein</fullName>
    </submittedName>
</protein>
<organism evidence="3 4">
    <name type="scientific">Penicillium canescens</name>
    <dbReference type="NCBI Taxonomy" id="5083"/>
    <lineage>
        <taxon>Eukaryota</taxon>
        <taxon>Fungi</taxon>
        <taxon>Dikarya</taxon>
        <taxon>Ascomycota</taxon>
        <taxon>Pezizomycotina</taxon>
        <taxon>Eurotiomycetes</taxon>
        <taxon>Eurotiomycetidae</taxon>
        <taxon>Eurotiales</taxon>
        <taxon>Aspergillaceae</taxon>
        <taxon>Penicillium</taxon>
    </lineage>
</organism>
<keyword evidence="4" id="KW-1185">Reference proteome</keyword>
<evidence type="ECO:0000313" key="4">
    <source>
        <dbReference type="Proteomes" id="UP001219568"/>
    </source>
</evidence>
<accession>A0AAD6I075</accession>
<sequence>MSWISVPAAVMSFIFSVTTQLLSYLLSPLLFLLSPVIYLGRLALYLTLLPLRILIRLEAFIYFMTGAVLIGATIGMFLYFTGTGLSHVLRIEDSDEPHRRPVKHEAIDPAPQDSPFDYLDLKTEDHKFLPSTILEEEETSYDSE</sequence>
<evidence type="ECO:0000256" key="1">
    <source>
        <dbReference type="SAM" id="MobiDB-lite"/>
    </source>
</evidence>